<dbReference type="PANTHER" id="PTHR33055:SF3">
    <property type="entry name" value="PUTATIVE TRANSPOSASE FOR IS117-RELATED"/>
    <property type="match status" value="1"/>
</dbReference>
<accession>A0ABT9R957</accession>
<evidence type="ECO:0000313" key="4">
    <source>
        <dbReference type="Proteomes" id="UP001230426"/>
    </source>
</evidence>
<dbReference type="PANTHER" id="PTHR33055">
    <property type="entry name" value="TRANSPOSASE FOR INSERTION SEQUENCE ELEMENT IS1111A"/>
    <property type="match status" value="1"/>
</dbReference>
<proteinExistence type="predicted"/>
<dbReference type="Pfam" id="PF01548">
    <property type="entry name" value="DEDD_Tnp_IS110"/>
    <property type="match status" value="1"/>
</dbReference>
<reference evidence="3 4" key="1">
    <citation type="submission" date="2023-07" db="EMBL/GenBank/DDBJ databases">
        <title>Sequencing the genomes of 1000 actinobacteria strains.</title>
        <authorList>
            <person name="Klenk H.-P."/>
        </authorList>
    </citation>
    <scope>NUCLEOTIDE SEQUENCE [LARGE SCALE GENOMIC DNA]</scope>
    <source>
        <strain evidence="3 4">DSM 44109</strain>
    </source>
</reference>
<organism evidence="3 4">
    <name type="scientific">Streptosporangium brasiliense</name>
    <dbReference type="NCBI Taxonomy" id="47480"/>
    <lineage>
        <taxon>Bacteria</taxon>
        <taxon>Bacillati</taxon>
        <taxon>Actinomycetota</taxon>
        <taxon>Actinomycetes</taxon>
        <taxon>Streptosporangiales</taxon>
        <taxon>Streptosporangiaceae</taxon>
        <taxon>Streptosporangium</taxon>
    </lineage>
</organism>
<dbReference type="InterPro" id="IPR047650">
    <property type="entry name" value="Transpos_IS110"/>
</dbReference>
<feature type="domain" description="Transposase IS116/IS110/IS902 C-terminal" evidence="2">
    <location>
        <begin position="278"/>
        <end position="362"/>
    </location>
</feature>
<evidence type="ECO:0000259" key="1">
    <source>
        <dbReference type="Pfam" id="PF01548"/>
    </source>
</evidence>
<gene>
    <name evidence="3" type="ORF">J2S55_005048</name>
</gene>
<dbReference type="Proteomes" id="UP001230426">
    <property type="component" value="Unassembled WGS sequence"/>
</dbReference>
<feature type="domain" description="Transposase IS110-like N-terminal" evidence="1">
    <location>
        <begin position="6"/>
        <end position="162"/>
    </location>
</feature>
<evidence type="ECO:0000313" key="3">
    <source>
        <dbReference type="EMBL" id="MDP9865782.1"/>
    </source>
</evidence>
<dbReference type="InterPro" id="IPR003346">
    <property type="entry name" value="Transposase_20"/>
</dbReference>
<dbReference type="RefSeq" id="WP_306865585.1">
    <property type="nucleotide sequence ID" value="NZ_JAUSRB010000002.1"/>
</dbReference>
<comment type="caution">
    <text evidence="3">The sequence shown here is derived from an EMBL/GenBank/DDBJ whole genome shotgun (WGS) entry which is preliminary data.</text>
</comment>
<keyword evidence="4" id="KW-1185">Reference proteome</keyword>
<dbReference type="EMBL" id="JAUSRB010000002">
    <property type="protein sequence ID" value="MDP9865782.1"/>
    <property type="molecule type" value="Genomic_DNA"/>
</dbReference>
<evidence type="ECO:0000259" key="2">
    <source>
        <dbReference type="Pfam" id="PF02371"/>
    </source>
</evidence>
<protein>
    <submittedName>
        <fullName evidence="3">Transposase</fullName>
    </submittedName>
</protein>
<sequence length="411" mass="45064">MAKLFCGIDWAEHHHDIAIVDDTGVRVAKARISNDAAGLRALLELLAGAGDHPDDPIPVAIEKPHGLLVACLRATGRQVFAINPYTVSRYRDRHGVARKKSDEQDALILANILRTDMAAHRPLPADSDLARAITVLARAQQDAVWDRIQLGQRIRSLLHDYFTAALQAFAHLRNGGVTRAEARVILAPAPTPARAAVLTRGQLRAALKRARRARYLDRDVERLHAIFRAEHMRLPDLIEQAMGHQLTALLGQLEAACTAEQNLATRVEESFAQHPDAEIITSFPGVGSLVGARILAEIGDDRTRFTDARGLKAYAGSAPVTRASGKSRHIMTRKVKNDRLAAAGYIWAFAALRPSPGARGHYDRRKAADDAHTAAPRHLFNRLIGCLYHCLQKRRTYDGSIAFPPHPAAVA</sequence>
<dbReference type="InterPro" id="IPR002525">
    <property type="entry name" value="Transp_IS110-like_N"/>
</dbReference>
<name>A0ABT9R957_9ACTN</name>
<dbReference type="NCBIfam" id="NF033542">
    <property type="entry name" value="transpos_IS110"/>
    <property type="match status" value="1"/>
</dbReference>
<dbReference type="Pfam" id="PF02371">
    <property type="entry name" value="Transposase_20"/>
    <property type="match status" value="1"/>
</dbReference>